<keyword evidence="2" id="KW-0560">Oxidoreductase</keyword>
<dbReference type="Proteomes" id="UP001597402">
    <property type="component" value="Unassembled WGS sequence"/>
</dbReference>
<keyword evidence="6" id="KW-1185">Reference proteome</keyword>
<evidence type="ECO:0000256" key="3">
    <source>
        <dbReference type="RuleBase" id="RU000363"/>
    </source>
</evidence>
<comment type="similarity">
    <text evidence="1 3">Belongs to the short-chain dehydrogenases/reductases (SDR) family.</text>
</comment>
<feature type="domain" description="Ketoreductase" evidence="4">
    <location>
        <begin position="12"/>
        <end position="197"/>
    </location>
</feature>
<dbReference type="Gene3D" id="3.40.50.720">
    <property type="entry name" value="NAD(P)-binding Rossmann-like Domain"/>
    <property type="match status" value="1"/>
</dbReference>
<sequence length="338" mass="36153">MPQPVLKPVREQAVVVMGASSGIGRATAVRFAREGAKVVVAARGEVGLRSLVEEIRAAGGVACAEAADVTDPAQMRRVAERAVTEYGRLDTWVHAAAVLLVAPFEETTPEEFQRVIDVNLMGQVHGAMAALPHLKRRGGALIHISSMGAKRGVPLQTAYCASKHGIDGFVETLRMEVQRVELPVSVTNVMPATINTPLFDQARTKIGVKPVAPPPIYQPDVVVDAILYAAQHPVRDLVVGGSAKALILGEKLAPRLVDALLVRFGFEAHDTGVPKPADAPDNLFAPLDGHDTARDGFDDSALPRSLYTSLRRQPLVRRIPLAAEMLAVAGTVLRPLIR</sequence>
<name>A0ABW4X786_9ACTN</name>
<evidence type="ECO:0000256" key="1">
    <source>
        <dbReference type="ARBA" id="ARBA00006484"/>
    </source>
</evidence>
<dbReference type="PANTHER" id="PTHR44196">
    <property type="entry name" value="DEHYDROGENASE/REDUCTASE SDR FAMILY MEMBER 7B"/>
    <property type="match status" value="1"/>
</dbReference>
<proteinExistence type="inferred from homology"/>
<organism evidence="5 6">
    <name type="scientific">Blastococcus deserti</name>
    <dbReference type="NCBI Taxonomy" id="2259033"/>
    <lineage>
        <taxon>Bacteria</taxon>
        <taxon>Bacillati</taxon>
        <taxon>Actinomycetota</taxon>
        <taxon>Actinomycetes</taxon>
        <taxon>Geodermatophilales</taxon>
        <taxon>Geodermatophilaceae</taxon>
        <taxon>Blastococcus</taxon>
    </lineage>
</organism>
<reference evidence="6" key="1">
    <citation type="journal article" date="2019" name="Int. J. Syst. Evol. Microbiol.">
        <title>The Global Catalogue of Microorganisms (GCM) 10K type strain sequencing project: providing services to taxonomists for standard genome sequencing and annotation.</title>
        <authorList>
            <consortium name="The Broad Institute Genomics Platform"/>
            <consortium name="The Broad Institute Genome Sequencing Center for Infectious Disease"/>
            <person name="Wu L."/>
            <person name="Ma J."/>
        </authorList>
    </citation>
    <scope>NUCLEOTIDE SEQUENCE [LARGE SCALE GENOMIC DNA]</scope>
    <source>
        <strain evidence="6">JCM 3338</strain>
    </source>
</reference>
<dbReference type="InterPro" id="IPR002347">
    <property type="entry name" value="SDR_fam"/>
</dbReference>
<dbReference type="InterPro" id="IPR036291">
    <property type="entry name" value="NAD(P)-bd_dom_sf"/>
</dbReference>
<accession>A0ABW4X786</accession>
<dbReference type="PANTHER" id="PTHR44196:SF1">
    <property type="entry name" value="DEHYDROGENASE_REDUCTASE SDR FAMILY MEMBER 7B"/>
    <property type="match status" value="1"/>
</dbReference>
<dbReference type="PRINTS" id="PR00080">
    <property type="entry name" value="SDRFAMILY"/>
</dbReference>
<dbReference type="NCBIfam" id="NF005495">
    <property type="entry name" value="PRK07109.1"/>
    <property type="match status" value="1"/>
</dbReference>
<dbReference type="PROSITE" id="PS00061">
    <property type="entry name" value="ADH_SHORT"/>
    <property type="match status" value="1"/>
</dbReference>
<evidence type="ECO:0000259" key="4">
    <source>
        <dbReference type="SMART" id="SM00822"/>
    </source>
</evidence>
<dbReference type="SMART" id="SM00822">
    <property type="entry name" value="PKS_KR"/>
    <property type="match status" value="1"/>
</dbReference>
<gene>
    <name evidence="5" type="ORF">ACFSHS_06240</name>
</gene>
<comment type="caution">
    <text evidence="5">The sequence shown here is derived from an EMBL/GenBank/DDBJ whole genome shotgun (WGS) entry which is preliminary data.</text>
</comment>
<protein>
    <submittedName>
        <fullName evidence="5">SDR family oxidoreductase</fullName>
    </submittedName>
</protein>
<dbReference type="Pfam" id="PF00106">
    <property type="entry name" value="adh_short"/>
    <property type="match status" value="1"/>
</dbReference>
<dbReference type="RefSeq" id="WP_376873172.1">
    <property type="nucleotide sequence ID" value="NZ_JBHUHP010000004.1"/>
</dbReference>
<dbReference type="PRINTS" id="PR00081">
    <property type="entry name" value="GDHRDH"/>
</dbReference>
<dbReference type="InterPro" id="IPR020904">
    <property type="entry name" value="Sc_DH/Rdtase_CS"/>
</dbReference>
<evidence type="ECO:0000313" key="6">
    <source>
        <dbReference type="Proteomes" id="UP001597402"/>
    </source>
</evidence>
<evidence type="ECO:0000256" key="2">
    <source>
        <dbReference type="ARBA" id="ARBA00023002"/>
    </source>
</evidence>
<evidence type="ECO:0000313" key="5">
    <source>
        <dbReference type="EMBL" id="MFD2091172.1"/>
    </source>
</evidence>
<dbReference type="SUPFAM" id="SSF51735">
    <property type="entry name" value="NAD(P)-binding Rossmann-fold domains"/>
    <property type="match status" value="1"/>
</dbReference>
<dbReference type="InterPro" id="IPR057326">
    <property type="entry name" value="KR_dom"/>
</dbReference>
<dbReference type="EMBL" id="JBHUHP010000004">
    <property type="protein sequence ID" value="MFD2091172.1"/>
    <property type="molecule type" value="Genomic_DNA"/>
</dbReference>